<sequence length="23" mass="2602">MNCPFPDMTSFSVLHLKPTLPLL</sequence>
<evidence type="ECO:0000313" key="1">
    <source>
        <dbReference type="EMBL" id="MBX13295.1"/>
    </source>
</evidence>
<protein>
    <submittedName>
        <fullName evidence="1">Uncharacterized protein</fullName>
    </submittedName>
</protein>
<accession>A0A2P2L5S2</accession>
<organism evidence="1">
    <name type="scientific">Rhizophora mucronata</name>
    <name type="common">Asiatic mangrove</name>
    <dbReference type="NCBI Taxonomy" id="61149"/>
    <lineage>
        <taxon>Eukaryota</taxon>
        <taxon>Viridiplantae</taxon>
        <taxon>Streptophyta</taxon>
        <taxon>Embryophyta</taxon>
        <taxon>Tracheophyta</taxon>
        <taxon>Spermatophyta</taxon>
        <taxon>Magnoliopsida</taxon>
        <taxon>eudicotyledons</taxon>
        <taxon>Gunneridae</taxon>
        <taxon>Pentapetalae</taxon>
        <taxon>rosids</taxon>
        <taxon>fabids</taxon>
        <taxon>Malpighiales</taxon>
        <taxon>Rhizophoraceae</taxon>
        <taxon>Rhizophora</taxon>
    </lineage>
</organism>
<dbReference type="AlphaFoldDB" id="A0A2P2L5S2"/>
<reference evidence="1" key="1">
    <citation type="submission" date="2018-02" db="EMBL/GenBank/DDBJ databases">
        <title>Rhizophora mucronata_Transcriptome.</title>
        <authorList>
            <person name="Meera S.P."/>
            <person name="Sreeshan A."/>
            <person name="Augustine A."/>
        </authorList>
    </citation>
    <scope>NUCLEOTIDE SEQUENCE</scope>
    <source>
        <tissue evidence="1">Leaf</tissue>
    </source>
</reference>
<proteinExistence type="predicted"/>
<name>A0A2P2L5S2_RHIMU</name>
<dbReference type="EMBL" id="GGEC01032811">
    <property type="protein sequence ID" value="MBX13295.1"/>
    <property type="molecule type" value="Transcribed_RNA"/>
</dbReference>